<gene>
    <name evidence="8" type="ORF">N7469_009216</name>
</gene>
<name>A0A9W9NMZ6_PENCI</name>
<dbReference type="InterPro" id="IPR052337">
    <property type="entry name" value="SAT4-like"/>
</dbReference>
<dbReference type="PANTHER" id="PTHR33048:SF108">
    <property type="entry name" value="INTEGRAL MEMBRANE PROTEIN"/>
    <property type="match status" value="1"/>
</dbReference>
<dbReference type="EMBL" id="JAPQKT010000008">
    <property type="protein sequence ID" value="KAJ5222976.1"/>
    <property type="molecule type" value="Genomic_DNA"/>
</dbReference>
<evidence type="ECO:0000313" key="9">
    <source>
        <dbReference type="Proteomes" id="UP001147733"/>
    </source>
</evidence>
<comment type="caution">
    <text evidence="8">The sequence shown here is derived from an EMBL/GenBank/DDBJ whole genome shotgun (WGS) entry which is preliminary data.</text>
</comment>
<feature type="transmembrane region" description="Helical" evidence="6">
    <location>
        <begin position="91"/>
        <end position="114"/>
    </location>
</feature>
<accession>A0A9W9NMZ6</accession>
<feature type="transmembrane region" description="Helical" evidence="6">
    <location>
        <begin position="209"/>
        <end position="228"/>
    </location>
</feature>
<feature type="transmembrane region" description="Helical" evidence="6">
    <location>
        <begin position="248"/>
        <end position="269"/>
    </location>
</feature>
<dbReference type="Pfam" id="PF20684">
    <property type="entry name" value="Fung_rhodopsin"/>
    <property type="match status" value="1"/>
</dbReference>
<feature type="transmembrane region" description="Helical" evidence="6">
    <location>
        <begin position="179"/>
        <end position="197"/>
    </location>
</feature>
<evidence type="ECO:0000313" key="8">
    <source>
        <dbReference type="EMBL" id="KAJ5222976.1"/>
    </source>
</evidence>
<dbReference type="InterPro" id="IPR049326">
    <property type="entry name" value="Rhodopsin_dom_fungi"/>
</dbReference>
<dbReference type="Proteomes" id="UP001147733">
    <property type="component" value="Unassembled WGS sequence"/>
</dbReference>
<dbReference type="RefSeq" id="XP_056497899.1">
    <property type="nucleotide sequence ID" value="XM_056648134.1"/>
</dbReference>
<evidence type="ECO:0000256" key="4">
    <source>
        <dbReference type="ARBA" id="ARBA00023136"/>
    </source>
</evidence>
<dbReference type="PANTHER" id="PTHR33048">
    <property type="entry name" value="PTH11-LIKE INTEGRAL MEMBRANE PROTEIN (AFU_ORTHOLOGUE AFUA_5G11245)"/>
    <property type="match status" value="1"/>
</dbReference>
<comment type="similarity">
    <text evidence="5">Belongs to the SAT4 family.</text>
</comment>
<keyword evidence="4 6" id="KW-0472">Membrane</keyword>
<feature type="transmembrane region" description="Helical" evidence="6">
    <location>
        <begin position="126"/>
        <end position="149"/>
    </location>
</feature>
<dbReference type="AlphaFoldDB" id="A0A9W9NMZ6"/>
<evidence type="ECO:0000256" key="1">
    <source>
        <dbReference type="ARBA" id="ARBA00004141"/>
    </source>
</evidence>
<dbReference type="GO" id="GO:0016020">
    <property type="term" value="C:membrane"/>
    <property type="evidence" value="ECO:0007669"/>
    <property type="project" value="UniProtKB-SubCell"/>
</dbReference>
<keyword evidence="2 6" id="KW-0812">Transmembrane</keyword>
<reference evidence="8" key="2">
    <citation type="journal article" date="2023" name="IMA Fungus">
        <title>Comparative genomic study of the Penicillium genus elucidates a diverse pangenome and 15 lateral gene transfer events.</title>
        <authorList>
            <person name="Petersen C."/>
            <person name="Sorensen T."/>
            <person name="Nielsen M.R."/>
            <person name="Sondergaard T.E."/>
            <person name="Sorensen J.L."/>
            <person name="Fitzpatrick D.A."/>
            <person name="Frisvad J.C."/>
            <person name="Nielsen K.L."/>
        </authorList>
    </citation>
    <scope>NUCLEOTIDE SEQUENCE</scope>
    <source>
        <strain evidence="8">IBT 23319</strain>
    </source>
</reference>
<keyword evidence="9" id="KW-1185">Reference proteome</keyword>
<proteinExistence type="inferred from homology"/>
<reference evidence="8" key="1">
    <citation type="submission" date="2022-11" db="EMBL/GenBank/DDBJ databases">
        <authorList>
            <person name="Petersen C."/>
        </authorList>
    </citation>
    <scope>NUCLEOTIDE SEQUENCE</scope>
    <source>
        <strain evidence="8">IBT 23319</strain>
    </source>
</reference>
<feature type="transmembrane region" description="Helical" evidence="6">
    <location>
        <begin position="12"/>
        <end position="32"/>
    </location>
</feature>
<evidence type="ECO:0000259" key="7">
    <source>
        <dbReference type="Pfam" id="PF20684"/>
    </source>
</evidence>
<sequence length="366" mass="40580">MSVTVKNGNSLFLINYATQILCFIIVTPLVWLRIFVRWRLKNALGIDDGACVIGWVLFMGYCANALIYGFSGGSKPPSELSEEDFEECVKISYVATAIYAPTALFVKSSLIYILIRVFQPFYTGMIALYCLLATTVGYYVIITFIKIFICNPVSAYWRESERDTATCLSQPGVIIADSVISFLTDIAIFAFPVALTWSLQMPIWKKIRVIFLLGLGGIAVAFSLYRLVIGVHEKNRPHETTMFMKSILTANAEIGLGLICTCLPALNVLTTHTQQRAPEANGIFRRRKKNDKSKNRIFDGDQFSHTQLSSCARRGSTDSAVLMASHNASGLPVGDGSDTIIKMVSLNQHWENASQGNQQADRAEIL</sequence>
<feature type="transmembrane region" description="Helical" evidence="6">
    <location>
        <begin position="52"/>
        <end position="71"/>
    </location>
</feature>
<evidence type="ECO:0000256" key="3">
    <source>
        <dbReference type="ARBA" id="ARBA00022989"/>
    </source>
</evidence>
<keyword evidence="3 6" id="KW-1133">Transmembrane helix</keyword>
<evidence type="ECO:0000256" key="5">
    <source>
        <dbReference type="ARBA" id="ARBA00038359"/>
    </source>
</evidence>
<evidence type="ECO:0000256" key="6">
    <source>
        <dbReference type="SAM" id="Phobius"/>
    </source>
</evidence>
<organism evidence="8 9">
    <name type="scientific">Penicillium citrinum</name>
    <dbReference type="NCBI Taxonomy" id="5077"/>
    <lineage>
        <taxon>Eukaryota</taxon>
        <taxon>Fungi</taxon>
        <taxon>Dikarya</taxon>
        <taxon>Ascomycota</taxon>
        <taxon>Pezizomycotina</taxon>
        <taxon>Eurotiomycetes</taxon>
        <taxon>Eurotiomycetidae</taxon>
        <taxon>Eurotiales</taxon>
        <taxon>Aspergillaceae</taxon>
        <taxon>Penicillium</taxon>
    </lineage>
</organism>
<protein>
    <recommendedName>
        <fullName evidence="7">Rhodopsin domain-containing protein</fullName>
    </recommendedName>
</protein>
<comment type="subcellular location">
    <subcellularLocation>
        <location evidence="1">Membrane</location>
        <topology evidence="1">Multi-pass membrane protein</topology>
    </subcellularLocation>
</comment>
<feature type="domain" description="Rhodopsin" evidence="7">
    <location>
        <begin position="32"/>
        <end position="270"/>
    </location>
</feature>
<evidence type="ECO:0000256" key="2">
    <source>
        <dbReference type="ARBA" id="ARBA00022692"/>
    </source>
</evidence>
<dbReference type="GeneID" id="81387301"/>
<dbReference type="OrthoDB" id="5342292at2759"/>